<dbReference type="RefSeq" id="WP_045380411.1">
    <property type="nucleotide sequence ID" value="NZ_BBKA01000068.1"/>
</dbReference>
<evidence type="ECO:0000313" key="2">
    <source>
        <dbReference type="EMBL" id="ORW10000.1"/>
    </source>
</evidence>
<dbReference type="InterPro" id="IPR013216">
    <property type="entry name" value="Methyltransf_11"/>
</dbReference>
<sequence>MATTRRRGFNEAVTRFWSFAAPAYNLPVLQRWVYRPPQNEVIAQLRAHGSRRIADIACGTGVLADRIEHELKPDEVYGVDMSDGMLAQARARSDRVQWLKGPAEHLPFDDGALDAVVTTSAFHFFDQPAAVREFHRVLASGGLAVVVALSARQPLLQGPVASRWKPAHHASQAEIRAMFEDAGLHVTDQHRVPRPAWITFISDLVTAGTKS</sequence>
<keyword evidence="2" id="KW-0808">Transferase</keyword>
<feature type="domain" description="Methyltransferase type 11" evidence="1">
    <location>
        <begin position="55"/>
        <end position="145"/>
    </location>
</feature>
<evidence type="ECO:0000259" key="1">
    <source>
        <dbReference type="Pfam" id="PF08241"/>
    </source>
</evidence>
<dbReference type="SUPFAM" id="SSF53335">
    <property type="entry name" value="S-adenosyl-L-methionine-dependent methyltransferases"/>
    <property type="match status" value="1"/>
</dbReference>
<organism evidence="2 3">
    <name type="scientific">Mycobacterium kyorinense</name>
    <dbReference type="NCBI Taxonomy" id="487514"/>
    <lineage>
        <taxon>Bacteria</taxon>
        <taxon>Bacillati</taxon>
        <taxon>Actinomycetota</taxon>
        <taxon>Actinomycetes</taxon>
        <taxon>Mycobacteriales</taxon>
        <taxon>Mycobacteriaceae</taxon>
        <taxon>Mycobacterium</taxon>
    </lineage>
</organism>
<dbReference type="CDD" id="cd02440">
    <property type="entry name" value="AdoMet_MTases"/>
    <property type="match status" value="1"/>
</dbReference>
<evidence type="ECO:0000313" key="3">
    <source>
        <dbReference type="Proteomes" id="UP000193487"/>
    </source>
</evidence>
<dbReference type="PANTHER" id="PTHR43591:SF110">
    <property type="entry name" value="RHODANESE DOMAIN-CONTAINING PROTEIN"/>
    <property type="match status" value="1"/>
</dbReference>
<dbReference type="AlphaFoldDB" id="A0A1X1YG57"/>
<protein>
    <submittedName>
        <fullName evidence="2">SAM-dependent methyltransferase</fullName>
    </submittedName>
</protein>
<dbReference type="Gene3D" id="3.40.50.150">
    <property type="entry name" value="Vaccinia Virus protein VP39"/>
    <property type="match status" value="1"/>
</dbReference>
<dbReference type="GO" id="GO:0032259">
    <property type="term" value="P:methylation"/>
    <property type="evidence" value="ECO:0007669"/>
    <property type="project" value="UniProtKB-KW"/>
</dbReference>
<gene>
    <name evidence="2" type="ORF">AWC14_21170</name>
</gene>
<keyword evidence="3" id="KW-1185">Reference proteome</keyword>
<dbReference type="STRING" id="487514.A5707_15575"/>
<dbReference type="GO" id="GO:0008757">
    <property type="term" value="F:S-adenosylmethionine-dependent methyltransferase activity"/>
    <property type="evidence" value="ECO:0007669"/>
    <property type="project" value="InterPro"/>
</dbReference>
<dbReference type="PANTHER" id="PTHR43591">
    <property type="entry name" value="METHYLTRANSFERASE"/>
    <property type="match status" value="1"/>
</dbReference>
<keyword evidence="2" id="KW-0489">Methyltransferase</keyword>
<proteinExistence type="predicted"/>
<accession>A0A1X1YG57</accession>
<name>A0A1X1YG57_9MYCO</name>
<dbReference type="InterPro" id="IPR029063">
    <property type="entry name" value="SAM-dependent_MTases_sf"/>
</dbReference>
<dbReference type="Proteomes" id="UP000193487">
    <property type="component" value="Unassembled WGS sequence"/>
</dbReference>
<reference evidence="2 3" key="1">
    <citation type="submission" date="2016-01" db="EMBL/GenBank/DDBJ databases">
        <title>The new phylogeny of the genus Mycobacterium.</title>
        <authorList>
            <person name="Tarcisio F."/>
            <person name="Conor M."/>
            <person name="Antonella G."/>
            <person name="Elisabetta G."/>
            <person name="Giulia F.S."/>
            <person name="Sara T."/>
            <person name="Anna F."/>
            <person name="Clotilde B."/>
            <person name="Roberto B."/>
            <person name="Veronica D.S."/>
            <person name="Fabio R."/>
            <person name="Monica P."/>
            <person name="Olivier J."/>
            <person name="Enrico T."/>
            <person name="Nicola S."/>
        </authorList>
    </citation>
    <scope>NUCLEOTIDE SEQUENCE [LARGE SCALE GENOMIC DNA]</scope>
    <source>
        <strain evidence="2 3">DSM 45166</strain>
    </source>
</reference>
<dbReference type="OrthoDB" id="9805171at2"/>
<comment type="caution">
    <text evidence="2">The sequence shown here is derived from an EMBL/GenBank/DDBJ whole genome shotgun (WGS) entry which is preliminary data.</text>
</comment>
<dbReference type="EMBL" id="LQPE01000019">
    <property type="protein sequence ID" value="ORW10000.1"/>
    <property type="molecule type" value="Genomic_DNA"/>
</dbReference>
<dbReference type="Pfam" id="PF08241">
    <property type="entry name" value="Methyltransf_11"/>
    <property type="match status" value="1"/>
</dbReference>